<dbReference type="RefSeq" id="WP_115091460.1">
    <property type="nucleotide sequence ID" value="NZ_CP068107.1"/>
</dbReference>
<evidence type="ECO:0000313" key="2">
    <source>
        <dbReference type="Proteomes" id="UP000255024"/>
    </source>
</evidence>
<sequence>MKLVTQIEIKANAETIWNALIDFENYYKWNPFITKIEGTAAPRQKLKVKIQNMRFAPIVQVYKPHQKLTWLGKLGIKGLFDGYHYFEIIPIDEHKCLFVQGENFNGLLVPLLKKKLKKETLPGFILMNCSLKEYVE</sequence>
<dbReference type="Gene3D" id="3.30.530.20">
    <property type="match status" value="1"/>
</dbReference>
<protein>
    <submittedName>
        <fullName evidence="1">Polyketide cyclase / dehydrase and lipid transport</fullName>
    </submittedName>
</protein>
<dbReference type="AlphaFoldDB" id="A0A378RP99"/>
<dbReference type="Pfam" id="PF10604">
    <property type="entry name" value="Polyketide_cyc2"/>
    <property type="match status" value="1"/>
</dbReference>
<reference evidence="1 2" key="1">
    <citation type="submission" date="2018-06" db="EMBL/GenBank/DDBJ databases">
        <authorList>
            <consortium name="Pathogen Informatics"/>
            <person name="Doyle S."/>
        </authorList>
    </citation>
    <scope>NUCLEOTIDE SEQUENCE [LARGE SCALE GENOMIC DNA]</scope>
    <source>
        <strain evidence="1 2">NCTC11179</strain>
    </source>
</reference>
<dbReference type="Proteomes" id="UP000255024">
    <property type="component" value="Unassembled WGS sequence"/>
</dbReference>
<dbReference type="CDD" id="cd07822">
    <property type="entry name" value="SRPBCC_4"/>
    <property type="match status" value="1"/>
</dbReference>
<dbReference type="PANTHER" id="PTHR36166:SF1">
    <property type="entry name" value="SRPBCC DOMAIN-CONTAINING PROTEIN"/>
    <property type="match status" value="1"/>
</dbReference>
<proteinExistence type="predicted"/>
<accession>A0A378RP99</accession>
<evidence type="ECO:0000313" key="1">
    <source>
        <dbReference type="EMBL" id="STZ28538.1"/>
    </source>
</evidence>
<dbReference type="PANTHER" id="PTHR36166">
    <property type="entry name" value="CHROMOSOME 9, WHOLE GENOME SHOTGUN SEQUENCE"/>
    <property type="match status" value="1"/>
</dbReference>
<organism evidence="1 2">
    <name type="scientific">Myroides odoratus</name>
    <name type="common">Flavobacterium odoratum</name>
    <dbReference type="NCBI Taxonomy" id="256"/>
    <lineage>
        <taxon>Bacteria</taxon>
        <taxon>Pseudomonadati</taxon>
        <taxon>Bacteroidota</taxon>
        <taxon>Flavobacteriia</taxon>
        <taxon>Flavobacteriales</taxon>
        <taxon>Flavobacteriaceae</taxon>
        <taxon>Myroides</taxon>
    </lineage>
</organism>
<dbReference type="InterPro" id="IPR019587">
    <property type="entry name" value="Polyketide_cyclase/dehydratase"/>
</dbReference>
<dbReference type="SUPFAM" id="SSF55961">
    <property type="entry name" value="Bet v1-like"/>
    <property type="match status" value="1"/>
</dbReference>
<gene>
    <name evidence="1" type="ORF">NCTC11179_02089</name>
</gene>
<keyword evidence="2" id="KW-1185">Reference proteome</keyword>
<dbReference type="InterPro" id="IPR023393">
    <property type="entry name" value="START-like_dom_sf"/>
</dbReference>
<name>A0A378RP99_MYROD</name>
<dbReference type="EMBL" id="UGQL01000001">
    <property type="protein sequence ID" value="STZ28538.1"/>
    <property type="molecule type" value="Genomic_DNA"/>
</dbReference>